<organism evidence="1 2">
    <name type="scientific">Promicromonospora alba</name>
    <dbReference type="NCBI Taxonomy" id="1616110"/>
    <lineage>
        <taxon>Bacteria</taxon>
        <taxon>Bacillati</taxon>
        <taxon>Actinomycetota</taxon>
        <taxon>Actinomycetes</taxon>
        <taxon>Micrococcales</taxon>
        <taxon>Promicromonosporaceae</taxon>
        <taxon>Promicromonospora</taxon>
    </lineage>
</organism>
<evidence type="ECO:0000313" key="2">
    <source>
        <dbReference type="Proteomes" id="UP001596011"/>
    </source>
</evidence>
<gene>
    <name evidence="1" type="ORF">ACFO6V_02555</name>
</gene>
<dbReference type="Proteomes" id="UP001596011">
    <property type="component" value="Unassembled WGS sequence"/>
</dbReference>
<comment type="caution">
    <text evidence="1">The sequence shown here is derived from an EMBL/GenBank/DDBJ whole genome shotgun (WGS) entry which is preliminary data.</text>
</comment>
<dbReference type="EMBL" id="JBHSFI010000001">
    <property type="protein sequence ID" value="MFC4627098.1"/>
    <property type="molecule type" value="Genomic_DNA"/>
</dbReference>
<name>A0ABV9HA03_9MICO</name>
<dbReference type="InterPro" id="IPR045756">
    <property type="entry name" value="DUF6183"/>
</dbReference>
<keyword evidence="2" id="KW-1185">Reference proteome</keyword>
<proteinExistence type="predicted"/>
<dbReference type="RefSeq" id="WP_377131861.1">
    <property type="nucleotide sequence ID" value="NZ_JBHSFI010000001.1"/>
</dbReference>
<evidence type="ECO:0000313" key="1">
    <source>
        <dbReference type="EMBL" id="MFC4627098.1"/>
    </source>
</evidence>
<sequence>MTWSAAVLLPEFPGRDLLARAAPAFLADGDARTLQAIPVTRRQIWTRLYQAGSGSSFYGPRQGGAHGRLHAWQAIAALAAAPTAATPDDVATLARACRWFALDITSAWFWGVWWLSDVTLACVGPEPERVHVRTVTFP</sequence>
<protein>
    <submittedName>
        <fullName evidence="1">DUF6183 family protein</fullName>
    </submittedName>
</protein>
<accession>A0ABV9HA03</accession>
<reference evidence="2" key="1">
    <citation type="journal article" date="2019" name="Int. J. Syst. Evol. Microbiol.">
        <title>The Global Catalogue of Microorganisms (GCM) 10K type strain sequencing project: providing services to taxonomists for standard genome sequencing and annotation.</title>
        <authorList>
            <consortium name="The Broad Institute Genomics Platform"/>
            <consortium name="The Broad Institute Genome Sequencing Center for Infectious Disease"/>
            <person name="Wu L."/>
            <person name="Ma J."/>
        </authorList>
    </citation>
    <scope>NUCLEOTIDE SEQUENCE [LARGE SCALE GENOMIC DNA]</scope>
    <source>
        <strain evidence="2">CCUG 42722</strain>
    </source>
</reference>
<dbReference type="Pfam" id="PF19681">
    <property type="entry name" value="DUF6183"/>
    <property type="match status" value="1"/>
</dbReference>